<dbReference type="InterPro" id="IPR036864">
    <property type="entry name" value="Zn2-C6_fun-type_DNA-bd_sf"/>
</dbReference>
<dbReference type="GO" id="GO:0008270">
    <property type="term" value="F:zinc ion binding"/>
    <property type="evidence" value="ECO:0007669"/>
    <property type="project" value="InterPro"/>
</dbReference>
<comment type="caution">
    <text evidence="7">The sequence shown here is derived from an EMBL/GenBank/DDBJ whole genome shotgun (WGS) entry which is preliminary data.</text>
</comment>
<evidence type="ECO:0000256" key="4">
    <source>
        <dbReference type="ARBA" id="ARBA00023242"/>
    </source>
</evidence>
<dbReference type="Proteomes" id="UP001295794">
    <property type="component" value="Unassembled WGS sequence"/>
</dbReference>
<dbReference type="SMART" id="SM00066">
    <property type="entry name" value="GAL4"/>
    <property type="match status" value="1"/>
</dbReference>
<dbReference type="PROSITE" id="PS50048">
    <property type="entry name" value="ZN2_CY6_FUNGAL_2"/>
    <property type="match status" value="1"/>
</dbReference>
<organism evidence="7 8">
    <name type="scientific">Mycena citricolor</name>
    <dbReference type="NCBI Taxonomy" id="2018698"/>
    <lineage>
        <taxon>Eukaryota</taxon>
        <taxon>Fungi</taxon>
        <taxon>Dikarya</taxon>
        <taxon>Basidiomycota</taxon>
        <taxon>Agaricomycotina</taxon>
        <taxon>Agaricomycetes</taxon>
        <taxon>Agaricomycetidae</taxon>
        <taxon>Agaricales</taxon>
        <taxon>Marasmiineae</taxon>
        <taxon>Mycenaceae</taxon>
        <taxon>Mycena</taxon>
    </lineage>
</organism>
<name>A0AAD2HI65_9AGAR</name>
<dbReference type="GO" id="GO:0000981">
    <property type="term" value="F:DNA-binding transcription factor activity, RNA polymerase II-specific"/>
    <property type="evidence" value="ECO:0007669"/>
    <property type="project" value="InterPro"/>
</dbReference>
<evidence type="ECO:0000256" key="2">
    <source>
        <dbReference type="ARBA" id="ARBA00023125"/>
    </source>
</evidence>
<reference evidence="7" key="1">
    <citation type="submission" date="2023-11" db="EMBL/GenBank/DDBJ databases">
        <authorList>
            <person name="De Vega J J."/>
            <person name="De Vega J J."/>
        </authorList>
    </citation>
    <scope>NUCLEOTIDE SEQUENCE</scope>
</reference>
<dbReference type="InterPro" id="IPR050675">
    <property type="entry name" value="OAF3"/>
</dbReference>
<keyword evidence="1" id="KW-0805">Transcription regulation</keyword>
<evidence type="ECO:0000256" key="1">
    <source>
        <dbReference type="ARBA" id="ARBA00023015"/>
    </source>
</evidence>
<evidence type="ECO:0000256" key="3">
    <source>
        <dbReference type="ARBA" id="ARBA00023163"/>
    </source>
</evidence>
<dbReference type="PANTHER" id="PTHR31069">
    <property type="entry name" value="OLEATE-ACTIVATED TRANSCRIPTION FACTOR 1-RELATED"/>
    <property type="match status" value="1"/>
</dbReference>
<evidence type="ECO:0000313" key="8">
    <source>
        <dbReference type="Proteomes" id="UP001295794"/>
    </source>
</evidence>
<feature type="region of interest" description="Disordered" evidence="5">
    <location>
        <begin position="117"/>
        <end position="155"/>
    </location>
</feature>
<dbReference type="PROSITE" id="PS00463">
    <property type="entry name" value="ZN2_CY6_FUNGAL_1"/>
    <property type="match status" value="1"/>
</dbReference>
<accession>A0AAD2HI65</accession>
<feature type="non-terminal residue" evidence="7">
    <location>
        <position position="1"/>
    </location>
</feature>
<feature type="compositionally biased region" description="Polar residues" evidence="5">
    <location>
        <begin position="117"/>
        <end position="127"/>
    </location>
</feature>
<dbReference type="Gene3D" id="4.10.240.10">
    <property type="entry name" value="Zn(2)-C6 fungal-type DNA-binding domain"/>
    <property type="match status" value="1"/>
</dbReference>
<proteinExistence type="predicted"/>
<dbReference type="EMBL" id="CAVNYO010000405">
    <property type="protein sequence ID" value="CAK5275685.1"/>
    <property type="molecule type" value="Genomic_DNA"/>
</dbReference>
<keyword evidence="4" id="KW-0539">Nucleus</keyword>
<keyword evidence="3" id="KW-0804">Transcription</keyword>
<dbReference type="AlphaFoldDB" id="A0AAD2HI65"/>
<protein>
    <recommendedName>
        <fullName evidence="6">Zn(2)-C6 fungal-type domain-containing protein</fullName>
    </recommendedName>
</protein>
<dbReference type="GO" id="GO:0003677">
    <property type="term" value="F:DNA binding"/>
    <property type="evidence" value="ECO:0007669"/>
    <property type="project" value="UniProtKB-KW"/>
</dbReference>
<dbReference type="Pfam" id="PF00172">
    <property type="entry name" value="Zn_clus"/>
    <property type="match status" value="1"/>
</dbReference>
<evidence type="ECO:0000313" key="7">
    <source>
        <dbReference type="EMBL" id="CAK5275685.1"/>
    </source>
</evidence>
<feature type="domain" description="Zn(2)-C6 fungal-type" evidence="6">
    <location>
        <begin position="19"/>
        <end position="55"/>
    </location>
</feature>
<gene>
    <name evidence="7" type="ORF">MYCIT1_LOCUS23590</name>
</gene>
<evidence type="ECO:0000259" key="6">
    <source>
        <dbReference type="PROSITE" id="PS50048"/>
    </source>
</evidence>
<dbReference type="InterPro" id="IPR001138">
    <property type="entry name" value="Zn2Cys6_DnaBD"/>
</dbReference>
<keyword evidence="8" id="KW-1185">Reference proteome</keyword>
<evidence type="ECO:0000256" key="5">
    <source>
        <dbReference type="SAM" id="MobiDB-lite"/>
    </source>
</evidence>
<keyword evidence="2" id="KW-0238">DNA-binding</keyword>
<sequence>MDSFTSAQLNDRRRRTPLACTNCRQRKVKCKAGGGENLSRVSCDRCLSKGLVCEFHAVSEGGSDSSTTTPETLTAPLPPGHGLHSNARMPHYAATHQHQYAGQYAEFTTYPDATWQSQPQAQYQNPSGGLPPAAFSLPQAGYYPPSQWVQQQQPR</sequence>
<dbReference type="SUPFAM" id="SSF57701">
    <property type="entry name" value="Zn2/Cys6 DNA-binding domain"/>
    <property type="match status" value="1"/>
</dbReference>
<dbReference type="CDD" id="cd00067">
    <property type="entry name" value="GAL4"/>
    <property type="match status" value="1"/>
</dbReference>
<dbReference type="PANTHER" id="PTHR31069:SF32">
    <property type="entry name" value="ARGININE METABOLISM REGULATION PROTEIN II"/>
    <property type="match status" value="1"/>
</dbReference>
<feature type="region of interest" description="Disordered" evidence="5">
    <location>
        <begin position="59"/>
        <end position="87"/>
    </location>
</feature>